<accession>A0AAV8XJH6</accession>
<evidence type="ECO:0000313" key="2">
    <source>
        <dbReference type="Proteomes" id="UP001162156"/>
    </source>
</evidence>
<gene>
    <name evidence="1" type="ORF">NQ314_011412</name>
</gene>
<dbReference type="EMBL" id="JANEYF010003171">
    <property type="protein sequence ID" value="KAJ8938604.1"/>
    <property type="molecule type" value="Genomic_DNA"/>
</dbReference>
<reference evidence="1" key="1">
    <citation type="journal article" date="2023" name="Insect Mol. Biol.">
        <title>Genome sequencing provides insights into the evolution of gene families encoding plant cell wall-degrading enzymes in longhorned beetles.</title>
        <authorList>
            <person name="Shin N.R."/>
            <person name="Okamura Y."/>
            <person name="Kirsch R."/>
            <person name="Pauchet Y."/>
        </authorList>
    </citation>
    <scope>NUCLEOTIDE SEQUENCE</scope>
    <source>
        <strain evidence="1">RBIC_L_NR</strain>
    </source>
</reference>
<evidence type="ECO:0000313" key="1">
    <source>
        <dbReference type="EMBL" id="KAJ8938604.1"/>
    </source>
</evidence>
<proteinExistence type="predicted"/>
<comment type="caution">
    <text evidence="1">The sequence shown here is derived from an EMBL/GenBank/DDBJ whole genome shotgun (WGS) entry which is preliminary data.</text>
</comment>
<dbReference type="Proteomes" id="UP001162156">
    <property type="component" value="Unassembled WGS sequence"/>
</dbReference>
<dbReference type="AlphaFoldDB" id="A0AAV8XJH6"/>
<organism evidence="1 2">
    <name type="scientific">Rhamnusium bicolor</name>
    <dbReference type="NCBI Taxonomy" id="1586634"/>
    <lineage>
        <taxon>Eukaryota</taxon>
        <taxon>Metazoa</taxon>
        <taxon>Ecdysozoa</taxon>
        <taxon>Arthropoda</taxon>
        <taxon>Hexapoda</taxon>
        <taxon>Insecta</taxon>
        <taxon>Pterygota</taxon>
        <taxon>Neoptera</taxon>
        <taxon>Endopterygota</taxon>
        <taxon>Coleoptera</taxon>
        <taxon>Polyphaga</taxon>
        <taxon>Cucujiformia</taxon>
        <taxon>Chrysomeloidea</taxon>
        <taxon>Cerambycidae</taxon>
        <taxon>Lepturinae</taxon>
        <taxon>Rhagiini</taxon>
        <taxon>Rhamnusium</taxon>
    </lineage>
</organism>
<name>A0AAV8XJH6_9CUCU</name>
<keyword evidence="2" id="KW-1185">Reference proteome</keyword>
<sequence>MIKDLHQKILNNMRDTKVNLIELAEEENTYVQQANIYLTKKWYPDPELSEPSQALKHYFATVCQSLISNNEDLSRMALKDISENSHIGPIIEWFYHFGYFLLMKDITYDCLTLRALDLIETLENSPLGSANVSEKQLKLLVRLLLQRLLISNTTKEVLRSMCSVLAILCLREPLKDMVITKINQKITGSHHEMLLPILTTIYFLGIDPLGNIFA</sequence>
<protein>
    <submittedName>
        <fullName evidence="1">Uncharacterized protein</fullName>
    </submittedName>
</protein>